<evidence type="ECO:0000256" key="3">
    <source>
        <dbReference type="ARBA" id="ARBA00022989"/>
    </source>
</evidence>
<dbReference type="PROSITE" id="PS50262">
    <property type="entry name" value="G_PROTEIN_RECEP_F1_2"/>
    <property type="match status" value="1"/>
</dbReference>
<protein>
    <recommendedName>
        <fullName evidence="6">G-protein coupled receptors family 1 profile domain-containing protein</fullName>
    </recommendedName>
</protein>
<evidence type="ECO:0000259" key="6">
    <source>
        <dbReference type="PROSITE" id="PS50262"/>
    </source>
</evidence>
<comment type="subcellular location">
    <subcellularLocation>
        <location evidence="1">Membrane</location>
    </subcellularLocation>
</comment>
<evidence type="ECO:0000313" key="7">
    <source>
        <dbReference type="EMBL" id="MEQ2234615.1"/>
    </source>
</evidence>
<feature type="non-terminal residue" evidence="7">
    <location>
        <position position="1"/>
    </location>
</feature>
<dbReference type="EMBL" id="JAHRIQ010040403">
    <property type="protein sequence ID" value="MEQ2234615.1"/>
    <property type="molecule type" value="Genomic_DNA"/>
</dbReference>
<evidence type="ECO:0000256" key="2">
    <source>
        <dbReference type="ARBA" id="ARBA00022692"/>
    </source>
</evidence>
<accession>A0ABV0TNX5</accession>
<evidence type="ECO:0000256" key="4">
    <source>
        <dbReference type="ARBA" id="ARBA00023136"/>
    </source>
</evidence>
<dbReference type="SUPFAM" id="SSF81321">
    <property type="entry name" value="Family A G protein-coupled receptor-like"/>
    <property type="match status" value="1"/>
</dbReference>
<reference evidence="7 8" key="1">
    <citation type="submission" date="2021-06" db="EMBL/GenBank/DDBJ databases">
        <authorList>
            <person name="Palmer J.M."/>
        </authorList>
    </citation>
    <scope>NUCLEOTIDE SEQUENCE [LARGE SCALE GENOMIC DNA]</scope>
    <source>
        <strain evidence="8">if_2019</strain>
        <tissue evidence="7">Muscle</tissue>
    </source>
</reference>
<feature type="domain" description="G-protein coupled receptors family 1 profile" evidence="6">
    <location>
        <begin position="1"/>
        <end position="46"/>
    </location>
</feature>
<proteinExistence type="predicted"/>
<evidence type="ECO:0000256" key="1">
    <source>
        <dbReference type="ARBA" id="ARBA00004370"/>
    </source>
</evidence>
<gene>
    <name evidence="7" type="ORF">ILYODFUR_033343</name>
</gene>
<evidence type="ECO:0000256" key="5">
    <source>
        <dbReference type="SAM" id="MobiDB-lite"/>
    </source>
</evidence>
<name>A0ABV0TNX5_9TELE</name>
<dbReference type="Gene3D" id="1.20.1070.10">
    <property type="entry name" value="Rhodopsin 7-helix transmembrane proteins"/>
    <property type="match status" value="1"/>
</dbReference>
<organism evidence="7 8">
    <name type="scientific">Ilyodon furcidens</name>
    <name type="common">goldbreast splitfin</name>
    <dbReference type="NCBI Taxonomy" id="33524"/>
    <lineage>
        <taxon>Eukaryota</taxon>
        <taxon>Metazoa</taxon>
        <taxon>Chordata</taxon>
        <taxon>Craniata</taxon>
        <taxon>Vertebrata</taxon>
        <taxon>Euteleostomi</taxon>
        <taxon>Actinopterygii</taxon>
        <taxon>Neopterygii</taxon>
        <taxon>Teleostei</taxon>
        <taxon>Neoteleostei</taxon>
        <taxon>Acanthomorphata</taxon>
        <taxon>Ovalentaria</taxon>
        <taxon>Atherinomorphae</taxon>
        <taxon>Cyprinodontiformes</taxon>
        <taxon>Goodeidae</taxon>
        <taxon>Ilyodon</taxon>
    </lineage>
</organism>
<keyword evidence="8" id="KW-1185">Reference proteome</keyword>
<keyword evidence="3" id="KW-1133">Transmembrane helix</keyword>
<dbReference type="Proteomes" id="UP001482620">
    <property type="component" value="Unassembled WGS sequence"/>
</dbReference>
<keyword evidence="2" id="KW-0812">Transmembrane</keyword>
<comment type="caution">
    <text evidence="7">The sequence shown here is derived from an EMBL/GenBank/DDBJ whole genome shotgun (WGS) entry which is preliminary data.</text>
</comment>
<feature type="region of interest" description="Disordered" evidence="5">
    <location>
        <begin position="91"/>
        <end position="111"/>
    </location>
</feature>
<keyword evidence="4" id="KW-0472">Membrane</keyword>
<dbReference type="InterPro" id="IPR017452">
    <property type="entry name" value="GPCR_Rhodpsn_7TM"/>
</dbReference>
<sequence length="111" mass="12324">CLLVCWLPYISVCLYETLSGQPSQGVTAALSTWLVLTSAALNPWIICMTQNRYRSAVHRSFGRFYQRCSGMFLQLHFQNTVVHLNTANPTTATTTATETSRSVQPAAPRAQ</sequence>
<evidence type="ECO:0000313" key="8">
    <source>
        <dbReference type="Proteomes" id="UP001482620"/>
    </source>
</evidence>